<organism evidence="2 3">
    <name type="scientific">Fibroporia radiculosa</name>
    <dbReference type="NCBI Taxonomy" id="599839"/>
    <lineage>
        <taxon>Eukaryota</taxon>
        <taxon>Fungi</taxon>
        <taxon>Dikarya</taxon>
        <taxon>Basidiomycota</taxon>
        <taxon>Agaricomycotina</taxon>
        <taxon>Agaricomycetes</taxon>
        <taxon>Polyporales</taxon>
        <taxon>Fibroporiaceae</taxon>
        <taxon>Fibroporia</taxon>
    </lineage>
</organism>
<gene>
    <name evidence="2" type="ORF">FIBRA_02606</name>
</gene>
<evidence type="ECO:0000313" key="3">
    <source>
        <dbReference type="Proteomes" id="UP000006352"/>
    </source>
</evidence>
<reference evidence="2 3" key="1">
    <citation type="journal article" date="2012" name="Appl. Environ. Microbiol.">
        <title>Short-read sequencing for genomic analysis of the brown rot fungus Fibroporia radiculosa.</title>
        <authorList>
            <person name="Tang J.D."/>
            <person name="Perkins A.D."/>
            <person name="Sonstegard T.S."/>
            <person name="Schroeder S.G."/>
            <person name="Burgess S.C."/>
            <person name="Diehl S.V."/>
        </authorList>
    </citation>
    <scope>NUCLEOTIDE SEQUENCE [LARGE SCALE GENOMIC DNA]</scope>
    <source>
        <strain evidence="2 3">TFFH 294</strain>
    </source>
</reference>
<name>J4HV73_9APHY</name>
<dbReference type="RefSeq" id="XP_012179855.1">
    <property type="nucleotide sequence ID" value="XM_012324465.1"/>
</dbReference>
<dbReference type="HOGENOM" id="CLU_2197013_0_0_1"/>
<dbReference type="GeneID" id="24095483"/>
<protein>
    <submittedName>
        <fullName evidence="2">Uncharacterized protein</fullName>
    </submittedName>
</protein>
<accession>J4HV73</accession>
<sequence length="108" mass="12297">MDVVDRDLRPADSPVSFSTRITDQPLRIDSVEMGASPPDIELRPTKRTSQDQNTDVSLLDLDGDIYGDEQLPARIRATIAEYLGHVVDGVRRWSFTIRNIKGWRFKLI</sequence>
<feature type="region of interest" description="Disordered" evidence="1">
    <location>
        <begin position="31"/>
        <end position="54"/>
    </location>
</feature>
<dbReference type="InParanoid" id="J4HV73"/>
<dbReference type="Proteomes" id="UP000006352">
    <property type="component" value="Unassembled WGS sequence"/>
</dbReference>
<evidence type="ECO:0000256" key="1">
    <source>
        <dbReference type="SAM" id="MobiDB-lite"/>
    </source>
</evidence>
<keyword evidence="3" id="KW-1185">Reference proteome</keyword>
<proteinExistence type="predicted"/>
<evidence type="ECO:0000313" key="2">
    <source>
        <dbReference type="EMBL" id="CCM00572.1"/>
    </source>
</evidence>
<dbReference type="AlphaFoldDB" id="J4HV73"/>
<dbReference type="EMBL" id="HE796990">
    <property type="protein sequence ID" value="CCM00572.1"/>
    <property type="molecule type" value="Genomic_DNA"/>
</dbReference>